<feature type="compositionally biased region" description="Basic and acidic residues" evidence="2">
    <location>
        <begin position="275"/>
        <end position="288"/>
    </location>
</feature>
<organism evidence="4 5">
    <name type="scientific">Lachnellula suecica</name>
    <dbReference type="NCBI Taxonomy" id="602035"/>
    <lineage>
        <taxon>Eukaryota</taxon>
        <taxon>Fungi</taxon>
        <taxon>Dikarya</taxon>
        <taxon>Ascomycota</taxon>
        <taxon>Pezizomycotina</taxon>
        <taxon>Leotiomycetes</taxon>
        <taxon>Helotiales</taxon>
        <taxon>Lachnaceae</taxon>
        <taxon>Lachnellula</taxon>
    </lineage>
</organism>
<dbReference type="EMBL" id="QGMK01000169">
    <property type="protein sequence ID" value="TVY83647.1"/>
    <property type="molecule type" value="Genomic_DNA"/>
</dbReference>
<dbReference type="Gene3D" id="3.40.50.10190">
    <property type="entry name" value="BRCT domain"/>
    <property type="match status" value="4"/>
</dbReference>
<evidence type="ECO:0000256" key="1">
    <source>
        <dbReference type="ARBA" id="ARBA00022737"/>
    </source>
</evidence>
<sequence>MGDVDSAALNGLSDVSKPLADVVICCTSLPDEKRTQLVEYATQMGASHLLDLTSDVTHLIVGSHNTPKYKYVAKERPDVKPMALSWIEAVRDLWIQDKEIDVEALEKEHRLPTFASLKFSMTGCDDPVERQGYADQIEANGAVYAGDLTRHITHLVSFRTEGAKYKAAKSWKIQIVSIEWLQDSIERGMILDETLYDPTLPVGERGKGAWDRSKPTKRVSLGKRAREESKSGAEGKRKIRRTASTKLNSQHESIWGDIVGGGGSVMQVSRSGQWDSKEEEPTQQDDRITTMQQEQPVDIPAPKPPAESKPMPTRIFSGSRFYFYGFTPKKTQVLHDHLVPQGAEIAETIQELPSPRDSPSRGFMLLPHDLLLSEHPEIPASQTPIEKVTVWWVERCLHHKQFMDPSEHVIGRPFPVFPVEGFTDMTICSSAFAGIDLLHFKNAVELLGAKYSEAMTPQSSVLVTKTSVAVRKDKFEHAQQWNIPIVTAEWLWDAIEAGTRLSFKKYRCRSQKRSDSLPNTGEKSQPKDVQPADRPANVAEKRLSRAKSLPSKHPKAPTQSGLDNSAFAPDDDAAAGEIAVKQENDSYTSEPLRVASPTQEFTNKSEPLSERDPNSPTKTVSTAPARSNHPHPQPQEDISNAISDLLAKTKTAVQPPLTDATEGRKRSTHRILGRVTSNISTTSTAHSRATSVDSTATHGNAVEYPPYNNSANEQMEMLINGDKNIHKSGDSQPPATQLQYEDPEAEAVTERVMARMLGENAPPPKRSGFKEKAVTIGNFEPKARVTRQGRTGLR</sequence>
<evidence type="ECO:0000313" key="5">
    <source>
        <dbReference type="Proteomes" id="UP000469558"/>
    </source>
</evidence>
<evidence type="ECO:0000313" key="4">
    <source>
        <dbReference type="EMBL" id="TVY83647.1"/>
    </source>
</evidence>
<feature type="region of interest" description="Disordered" evidence="2">
    <location>
        <begin position="201"/>
        <end position="310"/>
    </location>
</feature>
<dbReference type="GO" id="GO:0007095">
    <property type="term" value="P:mitotic G2 DNA damage checkpoint signaling"/>
    <property type="evidence" value="ECO:0007669"/>
    <property type="project" value="TreeGrafter"/>
</dbReference>
<feature type="compositionally biased region" description="Basic and acidic residues" evidence="2">
    <location>
        <begin position="204"/>
        <end position="214"/>
    </location>
</feature>
<feature type="compositionally biased region" description="Low complexity" evidence="2">
    <location>
        <begin position="680"/>
        <end position="691"/>
    </location>
</feature>
<dbReference type="OrthoDB" id="251770at2759"/>
<feature type="domain" description="BRCT" evidence="3">
    <location>
        <begin position="14"/>
        <end position="87"/>
    </location>
</feature>
<protein>
    <submittedName>
        <fullName evidence="4">S-M checkpoint control protein rad4</fullName>
    </submittedName>
</protein>
<dbReference type="CDD" id="cd17731">
    <property type="entry name" value="BRCT_TopBP1_rpt2_like"/>
    <property type="match status" value="1"/>
</dbReference>
<dbReference type="Proteomes" id="UP000469558">
    <property type="component" value="Unassembled WGS sequence"/>
</dbReference>
<dbReference type="InterPro" id="IPR001357">
    <property type="entry name" value="BRCT_dom"/>
</dbReference>
<dbReference type="Pfam" id="PF12738">
    <property type="entry name" value="PTCB-BRCT"/>
    <property type="match status" value="3"/>
</dbReference>
<proteinExistence type="predicted"/>
<feature type="compositionally biased region" description="Basic and acidic residues" evidence="2">
    <location>
        <begin position="224"/>
        <end position="236"/>
    </location>
</feature>
<feature type="compositionally biased region" description="Polar residues" evidence="2">
    <location>
        <begin position="596"/>
        <end position="606"/>
    </location>
</feature>
<feature type="domain" description="BRCT" evidence="3">
    <location>
        <begin position="311"/>
        <end position="410"/>
    </location>
</feature>
<dbReference type="SMART" id="SM00292">
    <property type="entry name" value="BRCT"/>
    <property type="match status" value="4"/>
</dbReference>
<comment type="caution">
    <text evidence="4">The sequence shown here is derived from an EMBL/GenBank/DDBJ whole genome shotgun (WGS) entry which is preliminary data.</text>
</comment>
<keyword evidence="1" id="KW-0677">Repeat</keyword>
<dbReference type="SUPFAM" id="SSF52113">
    <property type="entry name" value="BRCT domain"/>
    <property type="match status" value="4"/>
</dbReference>
<dbReference type="InterPro" id="IPR059215">
    <property type="entry name" value="BRCT2_TopBP1-like"/>
</dbReference>
<feature type="region of interest" description="Disordered" evidence="2">
    <location>
        <begin position="512"/>
        <end position="570"/>
    </location>
</feature>
<name>A0A8T9CGJ3_9HELO</name>
<keyword evidence="5" id="KW-1185">Reference proteome</keyword>
<dbReference type="PANTHER" id="PTHR13561">
    <property type="entry name" value="DNA REPLICATION REGULATOR DPB11-RELATED"/>
    <property type="match status" value="1"/>
</dbReference>
<gene>
    <name evidence="4" type="primary">rad4</name>
    <name evidence="4" type="ORF">LSUE1_G002599</name>
</gene>
<feature type="region of interest" description="Disordered" evidence="2">
    <location>
        <begin position="651"/>
        <end position="708"/>
    </location>
</feature>
<dbReference type="PROSITE" id="PS50172">
    <property type="entry name" value="BRCT"/>
    <property type="match status" value="4"/>
</dbReference>
<feature type="domain" description="BRCT" evidence="3">
    <location>
        <begin position="422"/>
        <end position="508"/>
    </location>
</feature>
<accession>A0A8T9CGJ3</accession>
<feature type="region of interest" description="Disordered" evidence="2">
    <location>
        <begin position="582"/>
        <end position="637"/>
    </location>
</feature>
<evidence type="ECO:0000256" key="2">
    <source>
        <dbReference type="SAM" id="MobiDB-lite"/>
    </source>
</evidence>
<dbReference type="CDD" id="cd17723">
    <property type="entry name" value="BRCT_Rad4_rpt4"/>
    <property type="match status" value="1"/>
</dbReference>
<dbReference type="PANTHER" id="PTHR13561:SF20">
    <property type="entry name" value="DNA TOPOISOMERASE 2-BINDING PROTEIN 1"/>
    <property type="match status" value="1"/>
</dbReference>
<dbReference type="InterPro" id="IPR036420">
    <property type="entry name" value="BRCT_dom_sf"/>
</dbReference>
<dbReference type="GO" id="GO:0033314">
    <property type="term" value="P:mitotic DNA replication checkpoint signaling"/>
    <property type="evidence" value="ECO:0007669"/>
    <property type="project" value="TreeGrafter"/>
</dbReference>
<dbReference type="AlphaFoldDB" id="A0A8T9CGJ3"/>
<dbReference type="GO" id="GO:0006270">
    <property type="term" value="P:DNA replication initiation"/>
    <property type="evidence" value="ECO:0007669"/>
    <property type="project" value="TreeGrafter"/>
</dbReference>
<dbReference type="CDD" id="cd18433">
    <property type="entry name" value="BRCT_Rad4_rpt3"/>
    <property type="match status" value="1"/>
</dbReference>
<evidence type="ECO:0000259" key="3">
    <source>
        <dbReference type="PROSITE" id="PS50172"/>
    </source>
</evidence>
<reference evidence="4 5" key="1">
    <citation type="submission" date="2018-05" db="EMBL/GenBank/DDBJ databases">
        <title>Genome sequencing and assembly of the regulated plant pathogen Lachnellula willkommii and related sister species for the development of diagnostic species identification markers.</title>
        <authorList>
            <person name="Giroux E."/>
            <person name="Bilodeau G."/>
        </authorList>
    </citation>
    <scope>NUCLEOTIDE SEQUENCE [LARGE SCALE GENOMIC DNA]</scope>
    <source>
        <strain evidence="4 5">CBS 268.59</strain>
    </source>
</reference>
<feature type="compositionally biased region" description="Polar residues" evidence="2">
    <location>
        <begin position="614"/>
        <end position="625"/>
    </location>
</feature>
<feature type="domain" description="BRCT" evidence="3">
    <location>
        <begin position="109"/>
        <end position="198"/>
    </location>
</feature>